<dbReference type="InterPro" id="IPR046348">
    <property type="entry name" value="SIS_dom_sf"/>
</dbReference>
<dbReference type="GO" id="GO:0097367">
    <property type="term" value="F:carbohydrate derivative binding"/>
    <property type="evidence" value="ECO:0007669"/>
    <property type="project" value="InterPro"/>
</dbReference>
<reference evidence="2 3" key="1">
    <citation type="submission" date="2019-01" db="EMBL/GenBank/DDBJ databases">
        <title>Draft Genome Sequences of Helcococcus ovis Strains Isolated from the Uterus and Vagina of Dairy Cows with Metritis.</title>
        <authorList>
            <person name="Cunha F."/>
            <person name="Jeon S.J."/>
            <person name="Kutzer P."/>
            <person name="Galvao K.N."/>
        </authorList>
    </citation>
    <scope>NUCLEOTIDE SEQUENCE [LARGE SCALE GENOMIC DNA]</scope>
    <source>
        <strain evidence="2 3">KG-37</strain>
    </source>
</reference>
<dbReference type="InterPro" id="IPR047640">
    <property type="entry name" value="RpiR-like"/>
</dbReference>
<dbReference type="PROSITE" id="PS51464">
    <property type="entry name" value="SIS"/>
    <property type="match status" value="1"/>
</dbReference>
<name>A0A4R9C4P4_9FIRM</name>
<dbReference type="GO" id="GO:0003700">
    <property type="term" value="F:DNA-binding transcription factor activity"/>
    <property type="evidence" value="ECO:0007669"/>
    <property type="project" value="InterPro"/>
</dbReference>
<dbReference type="Proteomes" id="UP000297454">
    <property type="component" value="Unassembled WGS sequence"/>
</dbReference>
<sequence>MANNDDKSIVLEIFNENIRSLNNTYNLVDYKQISKVVKLIDKSKVIRLYGLGASFLVANDFQQKLERISKMTVLYEDTQLQLISSTNIQEDELAIVIFYSEQTKEVLEMARNIKLNNATLVSITKYSNNKLFNLSDFSLNVPNIEKNLRAAASSSRISQLIIIDILYNSYLEMYRDQFMKRIIKTNEILGKEE</sequence>
<feature type="domain" description="SIS" evidence="1">
    <location>
        <begin position="36"/>
        <end position="176"/>
    </location>
</feature>
<dbReference type="CDD" id="cd05013">
    <property type="entry name" value="SIS_RpiR"/>
    <property type="match status" value="1"/>
</dbReference>
<dbReference type="PANTHER" id="PTHR30514">
    <property type="entry name" value="GLUCOKINASE"/>
    <property type="match status" value="1"/>
</dbReference>
<proteinExistence type="predicted"/>
<comment type="caution">
    <text evidence="2">The sequence shown here is derived from an EMBL/GenBank/DDBJ whole genome shotgun (WGS) entry which is preliminary data.</text>
</comment>
<evidence type="ECO:0000259" key="1">
    <source>
        <dbReference type="PROSITE" id="PS51464"/>
    </source>
</evidence>
<evidence type="ECO:0000313" key="3">
    <source>
        <dbReference type="Proteomes" id="UP000297454"/>
    </source>
</evidence>
<evidence type="ECO:0000313" key="2">
    <source>
        <dbReference type="EMBL" id="TFF67627.1"/>
    </source>
</evidence>
<dbReference type="InterPro" id="IPR001347">
    <property type="entry name" value="SIS_dom"/>
</dbReference>
<dbReference type="SUPFAM" id="SSF53697">
    <property type="entry name" value="SIS domain"/>
    <property type="match status" value="1"/>
</dbReference>
<protein>
    <submittedName>
        <fullName evidence="2">MurR/RpiR family transcriptional regulator</fullName>
    </submittedName>
</protein>
<dbReference type="GO" id="GO:0003677">
    <property type="term" value="F:DNA binding"/>
    <property type="evidence" value="ECO:0007669"/>
    <property type="project" value="InterPro"/>
</dbReference>
<dbReference type="PANTHER" id="PTHR30514:SF1">
    <property type="entry name" value="HTH-TYPE TRANSCRIPTIONAL REGULATOR HEXR-RELATED"/>
    <property type="match status" value="1"/>
</dbReference>
<dbReference type="Pfam" id="PF01380">
    <property type="entry name" value="SIS"/>
    <property type="match status" value="1"/>
</dbReference>
<dbReference type="Gene3D" id="3.40.50.10490">
    <property type="entry name" value="Glucose-6-phosphate isomerase like protein, domain 1"/>
    <property type="match status" value="1"/>
</dbReference>
<dbReference type="EMBL" id="SCFR01000001">
    <property type="protein sequence ID" value="TFF67627.1"/>
    <property type="molecule type" value="Genomic_DNA"/>
</dbReference>
<keyword evidence="3" id="KW-1185">Reference proteome</keyword>
<gene>
    <name evidence="2" type="ORF">EQF91_00045</name>
</gene>
<dbReference type="InterPro" id="IPR035472">
    <property type="entry name" value="RpiR-like_SIS"/>
</dbReference>
<dbReference type="GO" id="GO:1901135">
    <property type="term" value="P:carbohydrate derivative metabolic process"/>
    <property type="evidence" value="ECO:0007669"/>
    <property type="project" value="InterPro"/>
</dbReference>
<dbReference type="AlphaFoldDB" id="A0A4R9C4P4"/>
<accession>A0A4R9C4P4</accession>
<organism evidence="2 3">
    <name type="scientific">Helcococcus ovis</name>
    <dbReference type="NCBI Taxonomy" id="72026"/>
    <lineage>
        <taxon>Bacteria</taxon>
        <taxon>Bacillati</taxon>
        <taxon>Bacillota</taxon>
        <taxon>Tissierellia</taxon>
        <taxon>Tissierellales</taxon>
        <taxon>Peptoniphilaceae</taxon>
        <taxon>Helcococcus</taxon>
    </lineage>
</organism>